<dbReference type="InterPro" id="IPR037523">
    <property type="entry name" value="VOC_core"/>
</dbReference>
<dbReference type="PROSITE" id="PS51819">
    <property type="entry name" value="VOC"/>
    <property type="match status" value="1"/>
</dbReference>
<evidence type="ECO:0000256" key="4">
    <source>
        <dbReference type="SAM" id="Phobius"/>
    </source>
</evidence>
<reference evidence="7 8" key="1">
    <citation type="submission" date="2020-08" db="EMBL/GenBank/DDBJ databases">
        <title>Genomic Encyclopedia of Type Strains, Phase IV (KMG-IV): sequencing the most valuable type-strain genomes for metagenomic binning, comparative biology and taxonomic classification.</title>
        <authorList>
            <person name="Goeker M."/>
        </authorList>
    </citation>
    <scope>NUCLEOTIDE SEQUENCE [LARGE SCALE GENOMIC DNA]</scope>
    <source>
        <strain evidence="7 8">DSM 16268</strain>
    </source>
</reference>
<keyword evidence="8" id="KW-1185">Reference proteome</keyword>
<dbReference type="InterPro" id="IPR015797">
    <property type="entry name" value="NUDIX_hydrolase-like_dom_sf"/>
</dbReference>
<dbReference type="PRINTS" id="PR00502">
    <property type="entry name" value="NUDIXFAMILY"/>
</dbReference>
<organism evidence="7 8">
    <name type="scientific">Prosthecomicrobium pneumaticum</name>
    <dbReference type="NCBI Taxonomy" id="81895"/>
    <lineage>
        <taxon>Bacteria</taxon>
        <taxon>Pseudomonadati</taxon>
        <taxon>Pseudomonadota</taxon>
        <taxon>Alphaproteobacteria</taxon>
        <taxon>Hyphomicrobiales</taxon>
        <taxon>Kaistiaceae</taxon>
        <taxon>Prosthecomicrobium</taxon>
    </lineage>
</organism>
<dbReference type="InterPro" id="IPR004360">
    <property type="entry name" value="Glyas_Fos-R_dOase_dom"/>
</dbReference>
<dbReference type="AlphaFoldDB" id="A0A7W9CUU7"/>
<evidence type="ECO:0000259" key="6">
    <source>
        <dbReference type="PROSITE" id="PS51819"/>
    </source>
</evidence>
<proteinExistence type="inferred from homology"/>
<dbReference type="PANTHER" id="PTHR43736">
    <property type="entry name" value="ADP-RIBOSE PYROPHOSPHATASE"/>
    <property type="match status" value="1"/>
</dbReference>
<accession>A0A7W9CUU7</accession>
<dbReference type="PANTHER" id="PTHR43736:SF1">
    <property type="entry name" value="DIHYDRONEOPTERIN TRIPHOSPHATE DIPHOSPHATASE"/>
    <property type="match status" value="1"/>
</dbReference>
<comment type="caution">
    <text evidence="7">The sequence shown here is derived from an EMBL/GenBank/DDBJ whole genome shotgun (WGS) entry which is preliminary data.</text>
</comment>
<sequence length="259" mass="26594">MKVRRIVANIGAPDPATGRSFYGAVLGLVPAMDLGWIATFAAEEPALPQLSLAREGGGGAPLPAVSIEVDDVDEAHRRVVASGVPILRDLADEPWGVRRFLFEDPFGTRVAVLAHRPPHRPPAGPPRLGVSTALFSDRGVLLVRRGRPPLAGLWSLPGGRVRTGETLEAAARRELAEETGASAGPLVQVTALDLILPAEGSHFVVLVHAGRLAGSEIAAADDAAALAWVSQGAIAGMATTPGLAAVVAQAAARLAQGGA</sequence>
<dbReference type="PROSITE" id="PS00893">
    <property type="entry name" value="NUDIX_BOX"/>
    <property type="match status" value="1"/>
</dbReference>
<dbReference type="Gene3D" id="3.90.79.10">
    <property type="entry name" value="Nucleoside Triphosphate Pyrophosphohydrolase"/>
    <property type="match status" value="1"/>
</dbReference>
<name>A0A7W9CUU7_9HYPH</name>
<keyword evidence="7" id="KW-0456">Lyase</keyword>
<dbReference type="Pfam" id="PF00293">
    <property type="entry name" value="NUDIX"/>
    <property type="match status" value="1"/>
</dbReference>
<comment type="cofactor">
    <cofactor evidence="1">
        <name>Mg(2+)</name>
        <dbReference type="ChEBI" id="CHEBI:18420"/>
    </cofactor>
</comment>
<dbReference type="SUPFAM" id="SSF55811">
    <property type="entry name" value="Nudix"/>
    <property type="match status" value="1"/>
</dbReference>
<comment type="similarity">
    <text evidence="3">Belongs to the Nudix hydrolase family.</text>
</comment>
<dbReference type="InterPro" id="IPR029068">
    <property type="entry name" value="Glyas_Bleomycin-R_OHBP_Dase"/>
</dbReference>
<evidence type="ECO:0000259" key="5">
    <source>
        <dbReference type="PROSITE" id="PS51462"/>
    </source>
</evidence>
<dbReference type="Gene3D" id="3.10.180.10">
    <property type="entry name" value="2,3-Dihydroxybiphenyl 1,2-Dioxygenase, domain 1"/>
    <property type="match status" value="1"/>
</dbReference>
<dbReference type="InterPro" id="IPR000086">
    <property type="entry name" value="NUDIX_hydrolase_dom"/>
</dbReference>
<dbReference type="Proteomes" id="UP000523821">
    <property type="component" value="Unassembled WGS sequence"/>
</dbReference>
<feature type="domain" description="VOC" evidence="6">
    <location>
        <begin position="2"/>
        <end position="115"/>
    </location>
</feature>
<evidence type="ECO:0000256" key="1">
    <source>
        <dbReference type="ARBA" id="ARBA00001946"/>
    </source>
</evidence>
<protein>
    <submittedName>
        <fullName evidence="7">ADP-ribose pyrophosphatase YjhB (NUDIX family)/predicted enzyme related to lactoylglutathione lyase</fullName>
    </submittedName>
</protein>
<gene>
    <name evidence="7" type="ORF">GGQ63_000993</name>
</gene>
<keyword evidence="2 3" id="KW-0378">Hydrolase</keyword>
<evidence type="ECO:0000256" key="2">
    <source>
        <dbReference type="ARBA" id="ARBA00022801"/>
    </source>
</evidence>
<dbReference type="InterPro" id="IPR020476">
    <property type="entry name" value="Nudix_hydrolase"/>
</dbReference>
<dbReference type="GO" id="GO:0016829">
    <property type="term" value="F:lyase activity"/>
    <property type="evidence" value="ECO:0007669"/>
    <property type="project" value="UniProtKB-KW"/>
</dbReference>
<keyword evidence="4" id="KW-1133">Transmembrane helix</keyword>
<dbReference type="Pfam" id="PF00903">
    <property type="entry name" value="Glyoxalase"/>
    <property type="match status" value="1"/>
</dbReference>
<dbReference type="EMBL" id="JACHOO010000002">
    <property type="protein sequence ID" value="MBB5751941.1"/>
    <property type="molecule type" value="Genomic_DNA"/>
</dbReference>
<evidence type="ECO:0000313" key="7">
    <source>
        <dbReference type="EMBL" id="MBB5751941.1"/>
    </source>
</evidence>
<feature type="domain" description="Nudix hydrolase" evidence="5">
    <location>
        <begin position="125"/>
        <end position="252"/>
    </location>
</feature>
<dbReference type="InterPro" id="IPR020084">
    <property type="entry name" value="NUDIX_hydrolase_CS"/>
</dbReference>
<keyword evidence="4" id="KW-0472">Membrane</keyword>
<dbReference type="GO" id="GO:0016787">
    <property type="term" value="F:hydrolase activity"/>
    <property type="evidence" value="ECO:0007669"/>
    <property type="project" value="UniProtKB-KW"/>
</dbReference>
<dbReference type="SUPFAM" id="SSF54593">
    <property type="entry name" value="Glyoxalase/Bleomycin resistance protein/Dihydroxybiphenyl dioxygenase"/>
    <property type="match status" value="1"/>
</dbReference>
<keyword evidence="4" id="KW-0812">Transmembrane</keyword>
<dbReference type="PROSITE" id="PS51462">
    <property type="entry name" value="NUDIX"/>
    <property type="match status" value="1"/>
</dbReference>
<feature type="transmembrane region" description="Helical" evidence="4">
    <location>
        <begin position="21"/>
        <end position="42"/>
    </location>
</feature>
<evidence type="ECO:0000313" key="8">
    <source>
        <dbReference type="Proteomes" id="UP000523821"/>
    </source>
</evidence>
<evidence type="ECO:0000256" key="3">
    <source>
        <dbReference type="RuleBase" id="RU003476"/>
    </source>
</evidence>